<evidence type="ECO:0000313" key="2">
    <source>
        <dbReference type="EMBL" id="GAC18822.1"/>
    </source>
</evidence>
<comment type="caution">
    <text evidence="2">The sequence shown here is derived from an EMBL/GenBank/DDBJ whole genome shotgun (WGS) entry which is preliminary data.</text>
</comment>
<dbReference type="eggNOG" id="ENOG5031DNS">
    <property type="taxonomic scope" value="Bacteria"/>
</dbReference>
<dbReference type="Pfam" id="PF12915">
    <property type="entry name" value="DUF3833"/>
    <property type="match status" value="1"/>
</dbReference>
<feature type="chain" id="PRO_5003897549" description="Lipoprotein" evidence="1">
    <location>
        <begin position="24"/>
        <end position="182"/>
    </location>
</feature>
<keyword evidence="3" id="KW-1185">Reference proteome</keyword>
<name>K6YL04_9ALTE</name>
<dbReference type="OrthoDB" id="5296954at2"/>
<dbReference type="Proteomes" id="UP000006327">
    <property type="component" value="Unassembled WGS sequence"/>
</dbReference>
<dbReference type="PROSITE" id="PS51257">
    <property type="entry name" value="PROKAR_LIPOPROTEIN"/>
    <property type="match status" value="1"/>
</dbReference>
<gene>
    <name evidence="2" type="ORF">GARC_1855</name>
</gene>
<accession>K6YL04</accession>
<dbReference type="STRING" id="493475.GARC_1855"/>
<evidence type="ECO:0008006" key="4">
    <source>
        <dbReference type="Google" id="ProtNLM"/>
    </source>
</evidence>
<dbReference type="InterPro" id="IPR024409">
    <property type="entry name" value="DUF3833"/>
</dbReference>
<dbReference type="AlphaFoldDB" id="K6YL04"/>
<organism evidence="2 3">
    <name type="scientific">Paraglaciecola arctica BSs20135</name>
    <dbReference type="NCBI Taxonomy" id="493475"/>
    <lineage>
        <taxon>Bacteria</taxon>
        <taxon>Pseudomonadati</taxon>
        <taxon>Pseudomonadota</taxon>
        <taxon>Gammaproteobacteria</taxon>
        <taxon>Alteromonadales</taxon>
        <taxon>Alteromonadaceae</taxon>
        <taxon>Paraglaciecola</taxon>
    </lineage>
</organism>
<protein>
    <recommendedName>
        <fullName evidence="4">Lipoprotein</fullName>
    </recommendedName>
</protein>
<dbReference type="RefSeq" id="WP_007619027.1">
    <property type="nucleotide sequence ID" value="NZ_BAEO01000025.1"/>
</dbReference>
<evidence type="ECO:0000313" key="3">
    <source>
        <dbReference type="Proteomes" id="UP000006327"/>
    </source>
</evidence>
<dbReference type="EMBL" id="BAEO01000025">
    <property type="protein sequence ID" value="GAC18822.1"/>
    <property type="molecule type" value="Genomic_DNA"/>
</dbReference>
<proteinExistence type="predicted"/>
<feature type="signal peptide" evidence="1">
    <location>
        <begin position="1"/>
        <end position="23"/>
    </location>
</feature>
<sequence>MTIIKYWLLVLMTPFILSCSSSLDDYENTTPEFDLPRYFDGEVTAWGIVQDYSNKLTRRFCVDIVGTWQGNQGQLHETFYYHDGEQQIRIWDLQIADDGSVTGGAADVIGQAKGGSQGTAFNWQYTLRVPVDDTEYDLFVDDWMFLMDKNRMMNRSYMKKFGVTVAEISIFFDKTAPVRKCS</sequence>
<evidence type="ECO:0000256" key="1">
    <source>
        <dbReference type="SAM" id="SignalP"/>
    </source>
</evidence>
<keyword evidence="1" id="KW-0732">Signal</keyword>
<reference evidence="2 3" key="1">
    <citation type="journal article" date="2017" name="Antonie Van Leeuwenhoek">
        <title>Rhizobium rhizosphaerae sp. nov., a novel species isolated from rice rhizosphere.</title>
        <authorList>
            <person name="Zhao J.J."/>
            <person name="Zhang J."/>
            <person name="Zhang R.J."/>
            <person name="Zhang C.W."/>
            <person name="Yin H.Q."/>
            <person name="Zhang X.X."/>
        </authorList>
    </citation>
    <scope>NUCLEOTIDE SEQUENCE [LARGE SCALE GENOMIC DNA]</scope>
    <source>
        <strain evidence="2 3">BSs20135</strain>
    </source>
</reference>